<reference evidence="2 3" key="2">
    <citation type="submission" date="2018-11" db="EMBL/GenBank/DDBJ databases">
        <authorList>
            <consortium name="Pathogen Informatics"/>
        </authorList>
    </citation>
    <scope>NUCLEOTIDE SEQUENCE [LARGE SCALE GENOMIC DNA]</scope>
</reference>
<dbReference type="NCBIfam" id="TIGR04336">
    <property type="entry name" value="AmmeMemoSam_B"/>
    <property type="match status" value="1"/>
</dbReference>
<evidence type="ECO:0000313" key="3">
    <source>
        <dbReference type="Proteomes" id="UP000274429"/>
    </source>
</evidence>
<accession>A0A0R3WPG4</accession>
<protein>
    <submittedName>
        <fullName evidence="4">Protein MEMO1</fullName>
    </submittedName>
</protein>
<dbReference type="Gene3D" id="3.40.830.10">
    <property type="entry name" value="LigB-like"/>
    <property type="match status" value="1"/>
</dbReference>
<dbReference type="PANTHER" id="PTHR11060:SF0">
    <property type="entry name" value="PROTEIN MEMO1"/>
    <property type="match status" value="1"/>
</dbReference>
<dbReference type="EMBL" id="UYWX01001317">
    <property type="protein sequence ID" value="VDM20745.1"/>
    <property type="molecule type" value="Genomic_DNA"/>
</dbReference>
<dbReference type="WBParaSite" id="TTAC_0000265401-mRNA-1">
    <property type="protein sequence ID" value="TTAC_0000265401-mRNA-1"/>
    <property type="gene ID" value="TTAC_0000265401"/>
</dbReference>
<gene>
    <name evidence="2" type="ORF">TTAC_LOCUS2639</name>
</gene>
<dbReference type="Pfam" id="PF01875">
    <property type="entry name" value="Memo"/>
    <property type="match status" value="1"/>
</dbReference>
<name>A0A0R3WPG4_HYDTA</name>
<dbReference type="Proteomes" id="UP000274429">
    <property type="component" value="Unassembled WGS sequence"/>
</dbReference>
<keyword evidence="3" id="KW-1185">Reference proteome</keyword>
<evidence type="ECO:0000256" key="1">
    <source>
        <dbReference type="ARBA" id="ARBA00006315"/>
    </source>
</evidence>
<dbReference type="STRING" id="6205.A0A0R3WPG4"/>
<proteinExistence type="inferred from homology"/>
<dbReference type="AlphaFoldDB" id="A0A0R3WPG4"/>
<dbReference type="PANTHER" id="PTHR11060">
    <property type="entry name" value="PROTEIN MEMO1"/>
    <property type="match status" value="1"/>
</dbReference>
<reference evidence="4" key="1">
    <citation type="submission" date="2017-02" db="UniProtKB">
        <authorList>
            <consortium name="WormBaseParasite"/>
        </authorList>
    </citation>
    <scope>IDENTIFICATION</scope>
</reference>
<evidence type="ECO:0000313" key="4">
    <source>
        <dbReference type="WBParaSite" id="TTAC_0000265401-mRNA-1"/>
    </source>
</evidence>
<dbReference type="InterPro" id="IPR002737">
    <property type="entry name" value="MEMO1_fam"/>
</dbReference>
<organism evidence="4">
    <name type="scientific">Hydatigena taeniaeformis</name>
    <name type="common">Feline tapeworm</name>
    <name type="synonym">Taenia taeniaeformis</name>
    <dbReference type="NCBI Taxonomy" id="6205"/>
    <lineage>
        <taxon>Eukaryota</taxon>
        <taxon>Metazoa</taxon>
        <taxon>Spiralia</taxon>
        <taxon>Lophotrochozoa</taxon>
        <taxon>Platyhelminthes</taxon>
        <taxon>Cestoda</taxon>
        <taxon>Eucestoda</taxon>
        <taxon>Cyclophyllidea</taxon>
        <taxon>Taeniidae</taxon>
        <taxon>Hydatigera</taxon>
    </lineage>
</organism>
<evidence type="ECO:0000313" key="2">
    <source>
        <dbReference type="EMBL" id="VDM20745.1"/>
    </source>
</evidence>
<dbReference type="OrthoDB" id="417112at2759"/>
<dbReference type="CDD" id="cd07361">
    <property type="entry name" value="MEMO_like"/>
    <property type="match status" value="1"/>
</dbReference>
<comment type="similarity">
    <text evidence="1">Belongs to the MEMO1 family.</text>
</comment>
<dbReference type="HAMAP" id="MF_00055">
    <property type="entry name" value="MEMO1"/>
    <property type="match status" value="1"/>
</dbReference>
<sequence length="305" mass="34443">MSTRRAVHKNSWYSGNGMIFVEKTMVIVDELDNQLSNWLNKATYTHGPARAIITPHAGYFYSGECASFAFKQINPNSTKRIFVLGPSHNLYLEACAIPVADYFETPFYNLHVDEDVRRRLLDTGKFVNLALKQDEDEHSMEMQFPYIAKIMEAHADNFTVVPIMVGSLSFSMEQTFGEILSPFLSDPSNVFVISSDFCHWGSRFGYTYYDQSCGEIWESISDLDHKGMDLIENLDTSGFNKYLSDYGNTICGRHPISVLLQAVRALEQEVGAKAVLKFVQYAQSSKCRSMRDSSVSYASASLVIK</sequence>